<sequence>MTDTASLREKLLQAAPTLCYQLSVKAERWTSPVVDTLNNKIPGHGFPKTFNDPVWGVITLYPWETIILDSPLLQRLRGVRQLGMAHHVYPGASHDRLEHSRGVVEASQRMMDALERNAMFRRRFGTDRDEQIPQLSEFDKVATRLAALLHDVGHTSFSHATENIVHDSLAAEFDRAIEIFREQFEGVTKVSPSELIAAIIILSEPMQRIFEHPRFEATDRPATLPLAISARILGSRSFLLAGYLSGIISGPIDADKLDYMARDCHHAGLPLGLDIERLINKLEVVTITPDNANNPELRARAERSGNKRIYEIGISLSGLGAYEQMIIGRVILYDRLYYHHKVRSAEAMVRQLVKLYEEERNKTFTLQELFNDVPDDTTLGILGGLIQTPDKKIDGRCAKLAEAIQIRNIYYRAFAFAPRFIAGLSKLSDEHRKDAVALLWVPVLSQLSTTEGCKIISGKIFEVAQLLKKEIDGLKVEDELYPEHILVDLPLNRVVVRGGDILTRTEDGQVGTPNLFFDPERWSQAYEHQKQCGFVFTPKKFVNLIAVASRIVFFETYGIVMDVNADRASKTSGKIKSHWFLEAAKFGICTTDCAETFKEEIPLLIQIRSSDLDDILPKTWRSGFPELTAELSEMFQEAMPAGFAPRVHKLISEIIGHMALLLDTIEKGGDFVNISSLPERLFQNEVRNLLRAQGCNVQEGTELGGGETDLIIDELLVIENKVLGETDNPFDVGEKFDWQARRYSISVLNKVAIVCAAYRPEKESSILPLNKRFSIRQVGSAENEFAVIRVVVPWGYSVPSKAKPPK</sequence>
<dbReference type="InterPro" id="IPR050135">
    <property type="entry name" value="dGTPase-like"/>
</dbReference>
<proteinExistence type="predicted"/>
<dbReference type="Proteomes" id="UP000425960">
    <property type="component" value="Plasmid Do28_1"/>
</dbReference>
<dbReference type="Gene3D" id="1.10.3210.10">
    <property type="entry name" value="Hypothetical protein af1432"/>
    <property type="match status" value="1"/>
</dbReference>
<organism evidence="2 3">
    <name type="scientific">Desulfosarcina ovata subsp. sediminis</name>
    <dbReference type="NCBI Taxonomy" id="885957"/>
    <lineage>
        <taxon>Bacteria</taxon>
        <taxon>Pseudomonadati</taxon>
        <taxon>Thermodesulfobacteriota</taxon>
        <taxon>Desulfobacteria</taxon>
        <taxon>Desulfobacterales</taxon>
        <taxon>Desulfosarcinaceae</taxon>
        <taxon>Desulfosarcina</taxon>
    </lineage>
</organism>
<evidence type="ECO:0000259" key="1">
    <source>
        <dbReference type="PROSITE" id="PS51831"/>
    </source>
</evidence>
<accession>A0A5K8A2A5</accession>
<dbReference type="PROSITE" id="PS51831">
    <property type="entry name" value="HD"/>
    <property type="match status" value="1"/>
</dbReference>
<evidence type="ECO:0000313" key="3">
    <source>
        <dbReference type="Proteomes" id="UP000425960"/>
    </source>
</evidence>
<dbReference type="KEGG" id="dov:DSCO28_72450"/>
<dbReference type="SUPFAM" id="SSF109604">
    <property type="entry name" value="HD-domain/PDEase-like"/>
    <property type="match status" value="1"/>
</dbReference>
<dbReference type="PANTHER" id="PTHR11373:SF4">
    <property type="entry name" value="DEOXYNUCLEOSIDE TRIPHOSPHATE TRIPHOSPHOHYDROLASE SAMHD1"/>
    <property type="match status" value="1"/>
</dbReference>
<keyword evidence="2" id="KW-0614">Plasmid</keyword>
<dbReference type="PANTHER" id="PTHR11373">
    <property type="entry name" value="DEOXYNUCLEOSIDE TRIPHOSPHATE TRIPHOSPHOHYDROLASE"/>
    <property type="match status" value="1"/>
</dbReference>
<dbReference type="EMBL" id="AP021877">
    <property type="protein sequence ID" value="BBO86679.1"/>
    <property type="molecule type" value="Genomic_DNA"/>
</dbReference>
<geneLocation type="plasmid" evidence="3">
    <name>do28_1 dna</name>
</geneLocation>
<dbReference type="GO" id="GO:0008832">
    <property type="term" value="F:dGTPase activity"/>
    <property type="evidence" value="ECO:0007669"/>
    <property type="project" value="TreeGrafter"/>
</dbReference>
<protein>
    <recommendedName>
        <fullName evidence="1">HD domain-containing protein</fullName>
    </recommendedName>
</protein>
<name>A0A5K8A2A5_9BACT</name>
<dbReference type="Pfam" id="PF01966">
    <property type="entry name" value="HD"/>
    <property type="match status" value="1"/>
</dbReference>
<dbReference type="SMART" id="SM00471">
    <property type="entry name" value="HDc"/>
    <property type="match status" value="1"/>
</dbReference>
<dbReference type="InterPro" id="IPR006674">
    <property type="entry name" value="HD_domain"/>
</dbReference>
<reference evidence="2 3" key="1">
    <citation type="submission" date="2019-11" db="EMBL/GenBank/DDBJ databases">
        <title>Comparative genomics of hydrocarbon-degrading Desulfosarcina strains.</title>
        <authorList>
            <person name="Watanabe M."/>
            <person name="Kojima H."/>
            <person name="Fukui M."/>
        </authorList>
    </citation>
    <scope>NUCLEOTIDE SEQUENCE [LARGE SCALE GENOMIC DNA]</scope>
    <source>
        <strain evidence="2 3">28bB2T</strain>
        <plasmid evidence="3">do28_1 dna</plasmid>
    </source>
</reference>
<dbReference type="GO" id="GO:0006203">
    <property type="term" value="P:dGTP catabolic process"/>
    <property type="evidence" value="ECO:0007669"/>
    <property type="project" value="TreeGrafter"/>
</dbReference>
<dbReference type="RefSeq" id="WP_155326266.1">
    <property type="nucleotide sequence ID" value="NZ_AP021877.1"/>
</dbReference>
<gene>
    <name evidence="2" type="ORF">DSCO28_72450</name>
</gene>
<dbReference type="AlphaFoldDB" id="A0A5K8A2A5"/>
<evidence type="ECO:0000313" key="2">
    <source>
        <dbReference type="EMBL" id="BBO86679.1"/>
    </source>
</evidence>
<dbReference type="CDD" id="cd00077">
    <property type="entry name" value="HDc"/>
    <property type="match status" value="1"/>
</dbReference>
<feature type="domain" description="HD" evidence="1">
    <location>
        <begin position="96"/>
        <end position="260"/>
    </location>
</feature>
<dbReference type="InterPro" id="IPR003607">
    <property type="entry name" value="HD/PDEase_dom"/>
</dbReference>